<sequence length="126" mass="14165">FSASSHSQRCPISRIARAVHSMPTSTFSTPKPSKKLSSPFPSKIVALFIGRRCYVCCAVASHFTCSSLDSAIRQGKLRFRIFYFELHRLISVWQTPYCIASHTVISNSVDYTVIPSLICFSQCFFT</sequence>
<evidence type="ECO:0000313" key="2">
    <source>
        <dbReference type="WBParaSite" id="PgR004_g175_t01"/>
    </source>
</evidence>
<name>A0A915ABA9_PARUN</name>
<proteinExistence type="predicted"/>
<accession>A0A915ABA9</accession>
<evidence type="ECO:0000313" key="1">
    <source>
        <dbReference type="Proteomes" id="UP000887569"/>
    </source>
</evidence>
<dbReference type="WBParaSite" id="PgR004_g175_t01">
    <property type="protein sequence ID" value="PgR004_g175_t01"/>
    <property type="gene ID" value="PgR004_g175"/>
</dbReference>
<reference evidence="2" key="1">
    <citation type="submission" date="2022-11" db="UniProtKB">
        <authorList>
            <consortium name="WormBaseParasite"/>
        </authorList>
    </citation>
    <scope>IDENTIFICATION</scope>
</reference>
<keyword evidence="1" id="KW-1185">Reference proteome</keyword>
<protein>
    <submittedName>
        <fullName evidence="2">Uncharacterized protein</fullName>
    </submittedName>
</protein>
<organism evidence="1 2">
    <name type="scientific">Parascaris univalens</name>
    <name type="common">Nematode worm</name>
    <dbReference type="NCBI Taxonomy" id="6257"/>
    <lineage>
        <taxon>Eukaryota</taxon>
        <taxon>Metazoa</taxon>
        <taxon>Ecdysozoa</taxon>
        <taxon>Nematoda</taxon>
        <taxon>Chromadorea</taxon>
        <taxon>Rhabditida</taxon>
        <taxon>Spirurina</taxon>
        <taxon>Ascaridomorpha</taxon>
        <taxon>Ascaridoidea</taxon>
        <taxon>Ascarididae</taxon>
        <taxon>Parascaris</taxon>
    </lineage>
</organism>
<dbReference type="AlphaFoldDB" id="A0A915ABA9"/>
<dbReference type="Proteomes" id="UP000887569">
    <property type="component" value="Unplaced"/>
</dbReference>